<keyword evidence="5" id="KW-1185">Reference proteome</keyword>
<evidence type="ECO:0000256" key="1">
    <source>
        <dbReference type="ARBA" id="ARBA00023015"/>
    </source>
</evidence>
<dbReference type="InParanoid" id="A0A804UK91"/>
<dbReference type="PROSITE" id="PS50985">
    <property type="entry name" value="GRAS"/>
    <property type="match status" value="1"/>
</dbReference>
<sequence length="136" mass="14461">MKPKGEAGNDEAAAAVDHLAEAARLAEAGDAFDAREILAQLNYRLPTVPTTGTPLLRSAFYFKEALRVALSPTGEALAPPVVSTSYDVVLKLGAYKAFSEVSPVLQFANLTCVQAMLDELRAAGRIHVLDLDIGMC</sequence>
<dbReference type="Pfam" id="PF03514">
    <property type="entry name" value="GRAS"/>
    <property type="match status" value="1"/>
</dbReference>
<comment type="similarity">
    <text evidence="3">Belongs to the GRAS family.</text>
</comment>
<evidence type="ECO:0000313" key="5">
    <source>
        <dbReference type="Proteomes" id="UP000007305"/>
    </source>
</evidence>
<evidence type="ECO:0000313" key="4">
    <source>
        <dbReference type="EnsemblPlants" id="Zm00001eb399000_P001"/>
    </source>
</evidence>
<keyword evidence="1" id="KW-0805">Transcription regulation</keyword>
<dbReference type="AlphaFoldDB" id="A0A804UK91"/>
<comment type="caution">
    <text evidence="3">Lacks conserved residue(s) required for the propagation of feature annotation.</text>
</comment>
<accession>A0A804UK91</accession>
<dbReference type="Proteomes" id="UP000007305">
    <property type="component" value="Chromosome 9"/>
</dbReference>
<dbReference type="PANTHER" id="PTHR31636">
    <property type="entry name" value="OSJNBA0084A10.13 PROTEIN-RELATED"/>
    <property type="match status" value="1"/>
</dbReference>
<organism evidence="4 5">
    <name type="scientific">Zea mays</name>
    <name type="common">Maize</name>
    <dbReference type="NCBI Taxonomy" id="4577"/>
    <lineage>
        <taxon>Eukaryota</taxon>
        <taxon>Viridiplantae</taxon>
        <taxon>Streptophyta</taxon>
        <taxon>Embryophyta</taxon>
        <taxon>Tracheophyta</taxon>
        <taxon>Spermatophyta</taxon>
        <taxon>Magnoliopsida</taxon>
        <taxon>Liliopsida</taxon>
        <taxon>Poales</taxon>
        <taxon>Poaceae</taxon>
        <taxon>PACMAD clade</taxon>
        <taxon>Panicoideae</taxon>
        <taxon>Andropogonodae</taxon>
        <taxon>Andropogoneae</taxon>
        <taxon>Tripsacinae</taxon>
        <taxon>Zea</taxon>
    </lineage>
</organism>
<reference evidence="5" key="1">
    <citation type="journal article" date="2009" name="Science">
        <title>The B73 maize genome: complexity, diversity, and dynamics.</title>
        <authorList>
            <person name="Schnable P.S."/>
            <person name="Ware D."/>
            <person name="Fulton R.S."/>
            <person name="Stein J.C."/>
            <person name="Wei F."/>
            <person name="Pasternak S."/>
            <person name="Liang C."/>
            <person name="Zhang J."/>
            <person name="Fulton L."/>
            <person name="Graves T.A."/>
            <person name="Minx P."/>
            <person name="Reily A.D."/>
            <person name="Courtney L."/>
            <person name="Kruchowski S.S."/>
            <person name="Tomlinson C."/>
            <person name="Strong C."/>
            <person name="Delehaunty K."/>
            <person name="Fronick C."/>
            <person name="Courtney B."/>
            <person name="Rock S.M."/>
            <person name="Belter E."/>
            <person name="Du F."/>
            <person name="Kim K."/>
            <person name="Abbott R.M."/>
            <person name="Cotton M."/>
            <person name="Levy A."/>
            <person name="Marchetto P."/>
            <person name="Ochoa K."/>
            <person name="Jackson S.M."/>
            <person name="Gillam B."/>
            <person name="Chen W."/>
            <person name="Yan L."/>
            <person name="Higginbotham J."/>
            <person name="Cardenas M."/>
            <person name="Waligorski J."/>
            <person name="Applebaum E."/>
            <person name="Phelps L."/>
            <person name="Falcone J."/>
            <person name="Kanchi K."/>
            <person name="Thane T."/>
            <person name="Scimone A."/>
            <person name="Thane N."/>
            <person name="Henke J."/>
            <person name="Wang T."/>
            <person name="Ruppert J."/>
            <person name="Shah N."/>
            <person name="Rotter K."/>
            <person name="Hodges J."/>
            <person name="Ingenthron E."/>
            <person name="Cordes M."/>
            <person name="Kohlberg S."/>
            <person name="Sgro J."/>
            <person name="Delgado B."/>
            <person name="Mead K."/>
            <person name="Chinwalla A."/>
            <person name="Leonard S."/>
            <person name="Crouse K."/>
            <person name="Collura K."/>
            <person name="Kudrna D."/>
            <person name="Currie J."/>
            <person name="He R."/>
            <person name="Angelova A."/>
            <person name="Rajasekar S."/>
            <person name="Mueller T."/>
            <person name="Lomeli R."/>
            <person name="Scara G."/>
            <person name="Ko A."/>
            <person name="Delaney K."/>
            <person name="Wissotski M."/>
            <person name="Lopez G."/>
            <person name="Campos D."/>
            <person name="Braidotti M."/>
            <person name="Ashley E."/>
            <person name="Golser W."/>
            <person name="Kim H."/>
            <person name="Lee S."/>
            <person name="Lin J."/>
            <person name="Dujmic Z."/>
            <person name="Kim W."/>
            <person name="Talag J."/>
            <person name="Zuccolo A."/>
            <person name="Fan C."/>
            <person name="Sebastian A."/>
            <person name="Kramer M."/>
            <person name="Spiegel L."/>
            <person name="Nascimento L."/>
            <person name="Zutavern T."/>
            <person name="Miller B."/>
            <person name="Ambroise C."/>
            <person name="Muller S."/>
            <person name="Spooner W."/>
            <person name="Narechania A."/>
            <person name="Ren L."/>
            <person name="Wei S."/>
            <person name="Kumari S."/>
            <person name="Faga B."/>
            <person name="Levy M.J."/>
            <person name="McMahan L."/>
            <person name="Van Buren P."/>
            <person name="Vaughn M.W."/>
            <person name="Ying K."/>
            <person name="Yeh C.-T."/>
            <person name="Emrich S.J."/>
            <person name="Jia Y."/>
            <person name="Kalyanaraman A."/>
            <person name="Hsia A.-P."/>
            <person name="Barbazuk W.B."/>
            <person name="Baucom R.S."/>
            <person name="Brutnell T.P."/>
            <person name="Carpita N.C."/>
            <person name="Chaparro C."/>
            <person name="Chia J.-M."/>
            <person name="Deragon J.-M."/>
            <person name="Estill J.C."/>
            <person name="Fu Y."/>
            <person name="Jeddeloh J.A."/>
            <person name="Han Y."/>
            <person name="Lee H."/>
            <person name="Li P."/>
            <person name="Lisch D.R."/>
            <person name="Liu S."/>
            <person name="Liu Z."/>
            <person name="Nagel D.H."/>
            <person name="McCann M.C."/>
            <person name="SanMiguel P."/>
            <person name="Myers A.M."/>
            <person name="Nettleton D."/>
            <person name="Nguyen J."/>
            <person name="Penning B.W."/>
            <person name="Ponnala L."/>
            <person name="Schneider K.L."/>
            <person name="Schwartz D.C."/>
            <person name="Sharma A."/>
            <person name="Soderlund C."/>
            <person name="Springer N.M."/>
            <person name="Sun Q."/>
            <person name="Wang H."/>
            <person name="Waterman M."/>
            <person name="Westerman R."/>
            <person name="Wolfgruber T.K."/>
            <person name="Yang L."/>
            <person name="Yu Y."/>
            <person name="Zhang L."/>
            <person name="Zhou S."/>
            <person name="Zhu Q."/>
            <person name="Bennetzen J.L."/>
            <person name="Dawe R.K."/>
            <person name="Jiang J."/>
            <person name="Jiang N."/>
            <person name="Presting G.G."/>
            <person name="Wessler S.R."/>
            <person name="Aluru S."/>
            <person name="Martienssen R.A."/>
            <person name="Clifton S.W."/>
            <person name="McCombie W.R."/>
            <person name="Wing R.A."/>
            <person name="Wilson R.K."/>
        </authorList>
    </citation>
    <scope>NUCLEOTIDE SEQUENCE [LARGE SCALE GENOMIC DNA]</scope>
    <source>
        <strain evidence="5">cv. B73</strain>
    </source>
</reference>
<name>A0A804UK91_MAIZE</name>
<dbReference type="EnsemblPlants" id="Zm00001eb399000_T001">
    <property type="protein sequence ID" value="Zm00001eb399000_P001"/>
    <property type="gene ID" value="Zm00001eb399000"/>
</dbReference>
<evidence type="ECO:0000256" key="3">
    <source>
        <dbReference type="PROSITE-ProRule" id="PRU01191"/>
    </source>
</evidence>
<feature type="short sequence motif" description="VHIID" evidence="3">
    <location>
        <begin position="126"/>
        <end position="130"/>
    </location>
</feature>
<reference evidence="4" key="2">
    <citation type="submission" date="2019-07" db="EMBL/GenBank/DDBJ databases">
        <authorList>
            <person name="Seetharam A."/>
            <person name="Woodhouse M."/>
            <person name="Cannon E."/>
        </authorList>
    </citation>
    <scope>NUCLEOTIDE SEQUENCE [LARGE SCALE GENOMIC DNA]</scope>
    <source>
        <strain evidence="4">cv. B73</strain>
    </source>
</reference>
<protein>
    <submittedName>
        <fullName evidence="4">Uncharacterized protein</fullName>
    </submittedName>
</protein>
<dbReference type="Gramene" id="Zm00001eb399000_T001">
    <property type="protein sequence ID" value="Zm00001eb399000_P001"/>
    <property type="gene ID" value="Zm00001eb399000"/>
</dbReference>
<keyword evidence="2" id="KW-0804">Transcription</keyword>
<proteinExistence type="inferred from homology"/>
<reference evidence="4" key="3">
    <citation type="submission" date="2021-05" db="UniProtKB">
        <authorList>
            <consortium name="EnsemblPlants"/>
        </authorList>
    </citation>
    <scope>IDENTIFICATION</scope>
    <source>
        <strain evidence="4">cv. B73</strain>
    </source>
</reference>
<evidence type="ECO:0000256" key="2">
    <source>
        <dbReference type="ARBA" id="ARBA00023163"/>
    </source>
</evidence>
<dbReference type="InterPro" id="IPR005202">
    <property type="entry name" value="TF_GRAS"/>
</dbReference>